<evidence type="ECO:0000313" key="2">
    <source>
        <dbReference type="EMBL" id="PAV17225.1"/>
    </source>
</evidence>
<accession>A0A286UCH3</accession>
<evidence type="ECO:0000313" key="3">
    <source>
        <dbReference type="Proteomes" id="UP000217199"/>
    </source>
</evidence>
<name>A0A286UCH3_9AGAM</name>
<reference evidence="2 3" key="1">
    <citation type="journal article" date="2017" name="Mol. Ecol.">
        <title>Comparative and population genomic landscape of Phellinus noxius: A hypervariable fungus causing root rot in trees.</title>
        <authorList>
            <person name="Chung C.L."/>
            <person name="Lee T.J."/>
            <person name="Akiba M."/>
            <person name="Lee H.H."/>
            <person name="Kuo T.H."/>
            <person name="Liu D."/>
            <person name="Ke H.M."/>
            <person name="Yokoi T."/>
            <person name="Roa M.B."/>
            <person name="Lu M.J."/>
            <person name="Chang Y.Y."/>
            <person name="Ann P.J."/>
            <person name="Tsai J.N."/>
            <person name="Chen C.Y."/>
            <person name="Tzean S.S."/>
            <person name="Ota Y."/>
            <person name="Hattori T."/>
            <person name="Sahashi N."/>
            <person name="Liou R.F."/>
            <person name="Kikuchi T."/>
            <person name="Tsai I.J."/>
        </authorList>
    </citation>
    <scope>NUCLEOTIDE SEQUENCE [LARGE SCALE GENOMIC DNA]</scope>
    <source>
        <strain evidence="2 3">FFPRI411160</strain>
    </source>
</reference>
<feature type="region of interest" description="Disordered" evidence="1">
    <location>
        <begin position="391"/>
        <end position="427"/>
    </location>
</feature>
<proteinExistence type="predicted"/>
<dbReference type="InParanoid" id="A0A286UCH3"/>
<comment type="caution">
    <text evidence="2">The sequence shown here is derived from an EMBL/GenBank/DDBJ whole genome shotgun (WGS) entry which is preliminary data.</text>
</comment>
<organism evidence="2 3">
    <name type="scientific">Pyrrhoderma noxium</name>
    <dbReference type="NCBI Taxonomy" id="2282107"/>
    <lineage>
        <taxon>Eukaryota</taxon>
        <taxon>Fungi</taxon>
        <taxon>Dikarya</taxon>
        <taxon>Basidiomycota</taxon>
        <taxon>Agaricomycotina</taxon>
        <taxon>Agaricomycetes</taxon>
        <taxon>Hymenochaetales</taxon>
        <taxon>Hymenochaetaceae</taxon>
        <taxon>Pyrrhoderma</taxon>
    </lineage>
</organism>
<feature type="compositionally biased region" description="Polar residues" evidence="1">
    <location>
        <begin position="391"/>
        <end position="418"/>
    </location>
</feature>
<dbReference type="AlphaFoldDB" id="A0A286UCH3"/>
<gene>
    <name evidence="2" type="ORF">PNOK_0728900</name>
</gene>
<evidence type="ECO:0000256" key="1">
    <source>
        <dbReference type="SAM" id="MobiDB-lite"/>
    </source>
</evidence>
<protein>
    <submittedName>
        <fullName evidence="2">Uncharacterized protein</fullName>
    </submittedName>
</protein>
<keyword evidence="3" id="KW-1185">Reference proteome</keyword>
<dbReference type="Proteomes" id="UP000217199">
    <property type="component" value="Unassembled WGS sequence"/>
</dbReference>
<dbReference type="EMBL" id="NBII01000007">
    <property type="protein sequence ID" value="PAV17225.1"/>
    <property type="molecule type" value="Genomic_DNA"/>
</dbReference>
<dbReference type="OrthoDB" id="2596754at2759"/>
<sequence length="473" mass="52790">MSRHLDEDNLTCTLNALLEAISIPLTLSSPLELTPSLILAIFESMLRVRLPLPPETRKSSTYRARVDTMKIVIGVLADDILGVAGEVDSNLSLNTASTASTVLGGIISGTNDSSDGRDRKLKLSFGDLDPRNLAQGHKEEVTRVAEILCWLAKKMNYVSSDGKAVEKTALSLDASLREWCNSSSKHLEEQKQWMDRSDDDSVLDLNSQEMERSVLSSVSASTEGYGSPFRHSVQSLRESRTTTSGIDEEVNSEYNIEMSSEFSHQFESMSFLQDGYEDLDPPMGASDTIIEIRDEDILLPPLSPRKVHSPAHLKSSFSGLDSDSSLSLEVARGKPSTASLSYCHCEEELSDYSIITPALRTTGDINLVNFENEMTVYESWRERSRNQNFQCRTCSHSSDQSRGSQYQNNRKPSFSNPAHYTPYRPTSYESHDVLSTGIITRHNSPSQYTLALLNERARLLSDLSRRKHERTQT</sequence>